<dbReference type="Proteomes" id="UP001241472">
    <property type="component" value="Unassembled WGS sequence"/>
</dbReference>
<dbReference type="EMBL" id="JAUSRF010000011">
    <property type="protein sequence ID" value="MDP9838589.1"/>
    <property type="molecule type" value="Genomic_DNA"/>
</dbReference>
<evidence type="ECO:0008006" key="3">
    <source>
        <dbReference type="Google" id="ProtNLM"/>
    </source>
</evidence>
<gene>
    <name evidence="1" type="ORF">J2T09_003361</name>
</gene>
<proteinExistence type="predicted"/>
<reference evidence="1 2" key="1">
    <citation type="submission" date="2023-07" db="EMBL/GenBank/DDBJ databases">
        <title>Sorghum-associated microbial communities from plants grown in Nebraska, USA.</title>
        <authorList>
            <person name="Schachtman D."/>
        </authorList>
    </citation>
    <scope>NUCLEOTIDE SEQUENCE [LARGE SCALE GENOMIC DNA]</scope>
    <source>
        <strain evidence="1 2">DS1307</strain>
    </source>
</reference>
<accession>A0ABT9PVR3</accession>
<name>A0ABT9PVR3_9HYPH</name>
<dbReference type="Pfam" id="PF09228">
    <property type="entry name" value="Prok-TraM"/>
    <property type="match status" value="1"/>
</dbReference>
<sequence length="111" mass="12526">MGSIDARSQEVELLLGVMDRASLEALAIEKIRAHRRQIESDQLVYEEWVRASEDTTVSAMVLQTMQDEYLARQDKADQLQEELSELVDTLGYVPDVPEDETDQAVSTSPDL</sequence>
<dbReference type="InterPro" id="IPR015309">
    <property type="entry name" value="Tscrpt_rep_TraM"/>
</dbReference>
<comment type="caution">
    <text evidence="1">The sequence shown here is derived from an EMBL/GenBank/DDBJ whole genome shotgun (WGS) entry which is preliminary data.</text>
</comment>
<organism evidence="1 2">
    <name type="scientific">Neorhizobium huautlense</name>
    <dbReference type="NCBI Taxonomy" id="67774"/>
    <lineage>
        <taxon>Bacteria</taxon>
        <taxon>Pseudomonadati</taxon>
        <taxon>Pseudomonadota</taxon>
        <taxon>Alphaproteobacteria</taxon>
        <taxon>Hyphomicrobiales</taxon>
        <taxon>Rhizobiaceae</taxon>
        <taxon>Rhizobium/Agrobacterium group</taxon>
        <taxon>Neorhizobium</taxon>
    </lineage>
</organism>
<dbReference type="RefSeq" id="WP_306836648.1">
    <property type="nucleotide sequence ID" value="NZ_JAUSRF010000011.1"/>
</dbReference>
<protein>
    <recommendedName>
        <fullName evidence="3">Coil containing protein</fullName>
    </recommendedName>
</protein>
<evidence type="ECO:0000313" key="1">
    <source>
        <dbReference type="EMBL" id="MDP9838589.1"/>
    </source>
</evidence>
<dbReference type="Gene3D" id="1.10.287.160">
    <property type="entry name" value="HR1 repeat"/>
    <property type="match status" value="1"/>
</dbReference>
<evidence type="ECO:0000313" key="2">
    <source>
        <dbReference type="Proteomes" id="UP001241472"/>
    </source>
</evidence>
<keyword evidence="2" id="KW-1185">Reference proteome</keyword>